<protein>
    <submittedName>
        <fullName evidence="1">Zinc knuckle</fullName>
    </submittedName>
</protein>
<dbReference type="EMBL" id="WJXW01000015">
    <property type="protein sequence ID" value="KAF9729824.1"/>
    <property type="molecule type" value="Genomic_DNA"/>
</dbReference>
<dbReference type="OrthoDB" id="5336565at2759"/>
<evidence type="ECO:0000313" key="2">
    <source>
        <dbReference type="Proteomes" id="UP000756921"/>
    </source>
</evidence>
<gene>
    <name evidence="1" type="ORF">PMIN01_11757</name>
</gene>
<accession>A0A9P6G6M6</accession>
<dbReference type="AlphaFoldDB" id="A0A9P6G6M6"/>
<dbReference type="Proteomes" id="UP000756921">
    <property type="component" value="Unassembled WGS sequence"/>
</dbReference>
<proteinExistence type="predicted"/>
<reference evidence="1" key="1">
    <citation type="journal article" date="2020" name="Mol. Plant Microbe Interact.">
        <title>Genome Sequence of the Biocontrol Agent Coniothyrium minitans strain Conio (IMI 134523).</title>
        <authorList>
            <person name="Patel D."/>
            <person name="Shittu T.A."/>
            <person name="Baroncelli R."/>
            <person name="Muthumeenakshi S."/>
            <person name="Osborne T.H."/>
            <person name="Janganan T.K."/>
            <person name="Sreenivasaprasad S."/>
        </authorList>
    </citation>
    <scope>NUCLEOTIDE SEQUENCE</scope>
    <source>
        <strain evidence="1">Conio</strain>
    </source>
</reference>
<keyword evidence="2" id="KW-1185">Reference proteome</keyword>
<sequence length="176" mass="19755">MRQTVAHVLLYRRTHNDLRNRIFGDRLGRHNRTILNKPQLATKAIEYMEQTQILRQFGIADASIQELEGWAKEQRDVFIGQANEIAVPDEVDIPAIDEAGASPALSFVTAASETKAYTMSRESHTTLNEGPNALGIFEESDSSIETVADTRFVAKNLNKRKRRSTNAESEAQLRAD</sequence>
<name>A0A9P6G6M6_9PLEO</name>
<organism evidence="1 2">
    <name type="scientific">Paraphaeosphaeria minitans</name>
    <dbReference type="NCBI Taxonomy" id="565426"/>
    <lineage>
        <taxon>Eukaryota</taxon>
        <taxon>Fungi</taxon>
        <taxon>Dikarya</taxon>
        <taxon>Ascomycota</taxon>
        <taxon>Pezizomycotina</taxon>
        <taxon>Dothideomycetes</taxon>
        <taxon>Pleosporomycetidae</taxon>
        <taxon>Pleosporales</taxon>
        <taxon>Massarineae</taxon>
        <taxon>Didymosphaeriaceae</taxon>
        <taxon>Paraphaeosphaeria</taxon>
    </lineage>
</organism>
<evidence type="ECO:0000313" key="1">
    <source>
        <dbReference type="EMBL" id="KAF9729824.1"/>
    </source>
</evidence>
<comment type="caution">
    <text evidence="1">The sequence shown here is derived from an EMBL/GenBank/DDBJ whole genome shotgun (WGS) entry which is preliminary data.</text>
</comment>